<dbReference type="PANTHER" id="PTHR11878:SF65">
    <property type="entry name" value="NA_CA-EXCHANGE PROTEIN, ISOFORM G"/>
    <property type="match status" value="1"/>
</dbReference>
<keyword evidence="7" id="KW-0406">Ion transport</keyword>
<reference evidence="13" key="1">
    <citation type="submission" date="2025-08" db="UniProtKB">
        <authorList>
            <consortium name="RefSeq"/>
        </authorList>
    </citation>
    <scope>IDENTIFICATION</scope>
    <source>
        <tissue evidence="13">Tentacle</tissue>
    </source>
</reference>
<feature type="region of interest" description="Disordered" evidence="10">
    <location>
        <begin position="663"/>
        <end position="779"/>
    </location>
</feature>
<dbReference type="GO" id="GO:0005432">
    <property type="term" value="F:calcium:sodium antiporter activity"/>
    <property type="evidence" value="ECO:0007669"/>
    <property type="project" value="TreeGrafter"/>
</dbReference>
<dbReference type="FunFam" id="2.20.100.10:FF:000001">
    <property type="entry name" value="semaphorin-5A isoform X1"/>
    <property type="match status" value="1"/>
</dbReference>
<dbReference type="KEGG" id="aten:116303955"/>
<dbReference type="PRINTS" id="PR01705">
    <property type="entry name" value="TSP1REPEAT"/>
</dbReference>
<evidence type="ECO:0000256" key="2">
    <source>
        <dbReference type="ARBA" id="ARBA00022692"/>
    </source>
</evidence>
<keyword evidence="9" id="KW-1015">Disulfide bond</keyword>
<dbReference type="GO" id="GO:0098703">
    <property type="term" value="P:calcium ion import across plasma membrane"/>
    <property type="evidence" value="ECO:0007669"/>
    <property type="project" value="TreeGrafter"/>
</dbReference>
<dbReference type="GeneID" id="116303955"/>
<evidence type="ECO:0000256" key="9">
    <source>
        <dbReference type="ARBA" id="ARBA00023157"/>
    </source>
</evidence>
<dbReference type="InterPro" id="IPR038081">
    <property type="entry name" value="CalX-like_sf"/>
</dbReference>
<keyword evidence="5" id="KW-0106">Calcium</keyword>
<comment type="subcellular location">
    <subcellularLocation>
        <location evidence="1">Membrane</location>
        <topology evidence="1">Single-pass membrane protein</topology>
    </subcellularLocation>
</comment>
<dbReference type="InterPro" id="IPR003644">
    <property type="entry name" value="Calx_beta"/>
</dbReference>
<dbReference type="InterPro" id="IPR000884">
    <property type="entry name" value="TSP1_rpt"/>
</dbReference>
<evidence type="ECO:0000313" key="12">
    <source>
        <dbReference type="Proteomes" id="UP000515163"/>
    </source>
</evidence>
<dbReference type="RefSeq" id="XP_031569442.1">
    <property type="nucleotide sequence ID" value="XM_031713582.1"/>
</dbReference>
<dbReference type="PANTHER" id="PTHR11878">
    <property type="entry name" value="SODIUM/CALCIUM EXCHANGER"/>
    <property type="match status" value="1"/>
</dbReference>
<dbReference type="Pfam" id="PF03160">
    <property type="entry name" value="Calx-beta"/>
    <property type="match status" value="2"/>
</dbReference>
<keyword evidence="6" id="KW-1133">Transmembrane helix</keyword>
<dbReference type="Pfam" id="PF00090">
    <property type="entry name" value="TSP_1"/>
    <property type="match status" value="3"/>
</dbReference>
<dbReference type="SUPFAM" id="SSF82895">
    <property type="entry name" value="TSP-1 type 1 repeat"/>
    <property type="match status" value="3"/>
</dbReference>
<feature type="domain" description="Calx-beta" evidence="11">
    <location>
        <begin position="252"/>
        <end position="350"/>
    </location>
</feature>
<dbReference type="GO" id="GO:0007154">
    <property type="term" value="P:cell communication"/>
    <property type="evidence" value="ECO:0007669"/>
    <property type="project" value="InterPro"/>
</dbReference>
<keyword evidence="12" id="KW-1185">Reference proteome</keyword>
<evidence type="ECO:0000256" key="4">
    <source>
        <dbReference type="ARBA" id="ARBA00022737"/>
    </source>
</evidence>
<name>A0A6P8IRF6_ACTTE</name>
<feature type="domain" description="Calx-beta" evidence="11">
    <location>
        <begin position="364"/>
        <end position="462"/>
    </location>
</feature>
<proteinExistence type="predicted"/>
<evidence type="ECO:0000313" key="13">
    <source>
        <dbReference type="RefSeq" id="XP_031569442.1"/>
    </source>
</evidence>
<keyword evidence="2" id="KW-0812">Transmembrane</keyword>
<feature type="domain" description="Calx-beta" evidence="11">
    <location>
        <begin position="24"/>
        <end position="126"/>
    </location>
</feature>
<accession>A0A6P8IRF6</accession>
<evidence type="ECO:0000256" key="7">
    <source>
        <dbReference type="ARBA" id="ARBA00023065"/>
    </source>
</evidence>
<evidence type="ECO:0000256" key="5">
    <source>
        <dbReference type="ARBA" id="ARBA00022837"/>
    </source>
</evidence>
<evidence type="ECO:0000256" key="1">
    <source>
        <dbReference type="ARBA" id="ARBA00004167"/>
    </source>
</evidence>
<dbReference type="OrthoDB" id="5973910at2759"/>
<feature type="compositionally biased region" description="Polar residues" evidence="10">
    <location>
        <begin position="677"/>
        <end position="715"/>
    </location>
</feature>
<dbReference type="InParanoid" id="A0A6P8IRF6"/>
<keyword evidence="3" id="KW-0732">Signal</keyword>
<evidence type="ECO:0000259" key="11">
    <source>
        <dbReference type="SMART" id="SM00237"/>
    </source>
</evidence>
<keyword evidence="7" id="KW-0813">Transport</keyword>
<feature type="domain" description="Calx-beta" evidence="11">
    <location>
        <begin position="140"/>
        <end position="238"/>
    </location>
</feature>
<dbReference type="InterPro" id="IPR051171">
    <property type="entry name" value="CaCA"/>
</dbReference>
<protein>
    <submittedName>
        <fullName evidence="13">Extracellular matrix protein 3-like</fullName>
    </submittedName>
</protein>
<dbReference type="Gene3D" id="2.20.100.10">
    <property type="entry name" value="Thrombospondin type-1 (TSP1) repeat"/>
    <property type="match status" value="4"/>
</dbReference>
<dbReference type="GO" id="GO:0030424">
    <property type="term" value="C:axon"/>
    <property type="evidence" value="ECO:0007669"/>
    <property type="project" value="TreeGrafter"/>
</dbReference>
<dbReference type="InterPro" id="IPR036383">
    <property type="entry name" value="TSP1_rpt_sf"/>
</dbReference>
<evidence type="ECO:0000256" key="10">
    <source>
        <dbReference type="SAM" id="MobiDB-lite"/>
    </source>
</evidence>
<dbReference type="Proteomes" id="UP000515163">
    <property type="component" value="Unplaced"/>
</dbReference>
<dbReference type="Gene3D" id="2.60.40.2030">
    <property type="match status" value="4"/>
</dbReference>
<sequence>MRYRTRTCSNPAPLNGGKICEGIARETKQYNTAPCPAKVGLRPVTRTVLENIGSFQVLVFRSGNSIGTNKVLVSTIPGSALPSKDYIHVPETEVIFKPGEATKKVTITIIDDKILEGLEVFLVHLRSNDPGVTEVSPASSKITIIDDDVQIGLKQTKYSVRESDGCVVLNVFRTGYLKNTNTAILNTCDQTAMAPADYHPLKDVVVTFASSEMHKEVKIKIVDDKILEKIETFFAKLTTKDHKVSVVSPAKALIHIVDNDVKVGFRPATYNVIESSTYVPVKVYRVGNINSATKVILNTNDGTTKANSDYGPLVNFPVIFAAGQTMKSIRVQIINNRVVESVESFTIMMTSSDRDVTMITPNVASVKIVDDDAIIGFEKTKYSVAETARAVKVVLKRTGATQFQHSAILFSRDGTASSPRDYQGIRSTVITFAANELNKEVFVRINDDNLEEGLENFRLILTTRDPRVIVRPRVASIDIIDNDVNGRWSDWSDWSACGKTCGLSTQSRIRDCTPPLGGGHPCVGPAKQVRRCFIRRFCPVNGGFSNWSRWSRCSRSCGRGSSSRVRACNNPIPRFGGAPCRGATRQFKTCNEQCCPVNGMWGSWGSWSSCSISCRESAFSYGIRVRRRLCNNPAPSCNGRFCFGGSAAARQVVRCFPNSPCFGSESEPATRPPNQYGVESQSVTKPPNQYGVESQSVTKPANQYGGESQPATQAPPSYGGESQPATQAPHPYGGESQPATQAPHPYGGESQPAAQGPHPYGGESQPATQAPHPYGSNPY</sequence>
<dbReference type="AlphaFoldDB" id="A0A6P8IRF6"/>
<keyword evidence="4" id="KW-0677">Repeat</keyword>
<dbReference type="SMART" id="SM00237">
    <property type="entry name" value="Calx_beta"/>
    <property type="match status" value="4"/>
</dbReference>
<dbReference type="PROSITE" id="PS50092">
    <property type="entry name" value="TSP1"/>
    <property type="match status" value="4"/>
</dbReference>
<evidence type="ECO:0000256" key="6">
    <source>
        <dbReference type="ARBA" id="ARBA00022989"/>
    </source>
</evidence>
<organism evidence="12 13">
    <name type="scientific">Actinia tenebrosa</name>
    <name type="common">Australian red waratah sea anemone</name>
    <dbReference type="NCBI Taxonomy" id="6105"/>
    <lineage>
        <taxon>Eukaryota</taxon>
        <taxon>Metazoa</taxon>
        <taxon>Cnidaria</taxon>
        <taxon>Anthozoa</taxon>
        <taxon>Hexacorallia</taxon>
        <taxon>Actiniaria</taxon>
        <taxon>Actiniidae</taxon>
        <taxon>Actinia</taxon>
    </lineage>
</organism>
<keyword evidence="8" id="KW-0472">Membrane</keyword>
<dbReference type="SMART" id="SM00209">
    <property type="entry name" value="TSP1"/>
    <property type="match status" value="3"/>
</dbReference>
<dbReference type="SUPFAM" id="SSF141072">
    <property type="entry name" value="CalX-like"/>
    <property type="match status" value="4"/>
</dbReference>
<dbReference type="GO" id="GO:0098794">
    <property type="term" value="C:postsynapse"/>
    <property type="evidence" value="ECO:0007669"/>
    <property type="project" value="TreeGrafter"/>
</dbReference>
<gene>
    <name evidence="13" type="primary">LOC116303955</name>
</gene>
<dbReference type="FunFam" id="2.20.100.10:FF:000007">
    <property type="entry name" value="Thrombospondin 1"/>
    <property type="match status" value="1"/>
</dbReference>
<dbReference type="GO" id="GO:0042383">
    <property type="term" value="C:sarcolemma"/>
    <property type="evidence" value="ECO:0007669"/>
    <property type="project" value="TreeGrafter"/>
</dbReference>
<evidence type="ECO:0000256" key="3">
    <source>
        <dbReference type="ARBA" id="ARBA00022729"/>
    </source>
</evidence>
<evidence type="ECO:0000256" key="8">
    <source>
        <dbReference type="ARBA" id="ARBA00023136"/>
    </source>
</evidence>